<dbReference type="PROSITE" id="PS50888">
    <property type="entry name" value="BHLH"/>
    <property type="match status" value="1"/>
</dbReference>
<dbReference type="InParanoid" id="A0A165MBE2"/>
<dbReference type="InterPro" id="IPR036638">
    <property type="entry name" value="HLH_DNA-bd_sf"/>
</dbReference>
<evidence type="ECO:0000256" key="3">
    <source>
        <dbReference type="ARBA" id="ARBA00023125"/>
    </source>
</evidence>
<dbReference type="InterPro" id="IPR011598">
    <property type="entry name" value="bHLH_dom"/>
</dbReference>
<evidence type="ECO:0000259" key="7">
    <source>
        <dbReference type="PROSITE" id="PS50888"/>
    </source>
</evidence>
<dbReference type="InterPro" id="IPR052207">
    <property type="entry name" value="Max-like/E-box_TFs"/>
</dbReference>
<feature type="compositionally biased region" description="Basic and acidic residues" evidence="6">
    <location>
        <begin position="273"/>
        <end position="283"/>
    </location>
</feature>
<protein>
    <recommendedName>
        <fullName evidence="7">BHLH domain-containing protein</fullName>
    </recommendedName>
</protein>
<feature type="compositionally biased region" description="Basic and acidic residues" evidence="6">
    <location>
        <begin position="246"/>
        <end position="262"/>
    </location>
</feature>
<dbReference type="EMBL" id="KV425706">
    <property type="protein sequence ID" value="KZT18127.1"/>
    <property type="molecule type" value="Genomic_DNA"/>
</dbReference>
<dbReference type="AlphaFoldDB" id="A0A165MBE2"/>
<organism evidence="8 9">
    <name type="scientific">Neolentinus lepideus HHB14362 ss-1</name>
    <dbReference type="NCBI Taxonomy" id="1314782"/>
    <lineage>
        <taxon>Eukaryota</taxon>
        <taxon>Fungi</taxon>
        <taxon>Dikarya</taxon>
        <taxon>Basidiomycota</taxon>
        <taxon>Agaricomycotina</taxon>
        <taxon>Agaricomycetes</taxon>
        <taxon>Gloeophyllales</taxon>
        <taxon>Gloeophyllaceae</taxon>
        <taxon>Neolentinus</taxon>
    </lineage>
</organism>
<dbReference type="STRING" id="1314782.A0A165MBE2"/>
<sequence>MPLLSPAESHAFSSFLSAIDVPDTLAPEWSMYAHQLAAEIPIAGKEALTKATKDLMALDEDKDRSDNYYSWSSSSSPSSTETPQSQPQQHPRPTSRQRQTETQSYAHEPSYSFGYQGHGTTHRSQTSHSQTFNSVAPLRTLIPPLPTPTPPPAPAPSHPTSAPLTRRSSKRASVDDSVPSNKRRRSSPSLSSTSESPSQSAKPALLTPTQKKANHIQSEQKRRANIRRGYEALCDTVPALREAIAKEEEENRVREEGAEGTRKNKGKKGKKKRVEEVEKLDGRAGPRSENIVLQKTIDYITDLVGERAALLARLHRARSRLQPDHPALRSSSANTVPLWEREWTGGTGDADLDQDDD</sequence>
<evidence type="ECO:0000256" key="1">
    <source>
        <dbReference type="ARBA" id="ARBA00004123"/>
    </source>
</evidence>
<dbReference type="OrthoDB" id="5778525at2759"/>
<feature type="region of interest" description="Disordered" evidence="6">
    <location>
        <begin position="57"/>
        <end position="227"/>
    </location>
</feature>
<feature type="compositionally biased region" description="Low complexity" evidence="6">
    <location>
        <begin position="187"/>
        <end position="200"/>
    </location>
</feature>
<feature type="domain" description="BHLH" evidence="7">
    <location>
        <begin position="210"/>
        <end position="303"/>
    </location>
</feature>
<keyword evidence="5" id="KW-0539">Nucleus</keyword>
<dbReference type="Gene3D" id="4.10.280.10">
    <property type="entry name" value="Helix-loop-helix DNA-binding domain"/>
    <property type="match status" value="1"/>
</dbReference>
<dbReference type="GO" id="GO:0000981">
    <property type="term" value="F:DNA-binding transcription factor activity, RNA polymerase II-specific"/>
    <property type="evidence" value="ECO:0007669"/>
    <property type="project" value="TreeGrafter"/>
</dbReference>
<feature type="compositionally biased region" description="Low complexity" evidence="6">
    <location>
        <begin position="118"/>
        <end position="142"/>
    </location>
</feature>
<keyword evidence="4" id="KW-0804">Transcription</keyword>
<feature type="compositionally biased region" description="Basic residues" evidence="6">
    <location>
        <begin position="263"/>
        <end position="272"/>
    </location>
</feature>
<evidence type="ECO:0000313" key="9">
    <source>
        <dbReference type="Proteomes" id="UP000076761"/>
    </source>
</evidence>
<feature type="region of interest" description="Disordered" evidence="6">
    <location>
        <begin position="246"/>
        <end position="283"/>
    </location>
</feature>
<dbReference type="GO" id="GO:0005634">
    <property type="term" value="C:nucleus"/>
    <property type="evidence" value="ECO:0007669"/>
    <property type="project" value="UniProtKB-SubCell"/>
</dbReference>
<evidence type="ECO:0000256" key="4">
    <source>
        <dbReference type="ARBA" id="ARBA00023163"/>
    </source>
</evidence>
<name>A0A165MBE2_9AGAM</name>
<comment type="subcellular location">
    <subcellularLocation>
        <location evidence="1">Nucleus</location>
    </subcellularLocation>
</comment>
<evidence type="ECO:0000256" key="2">
    <source>
        <dbReference type="ARBA" id="ARBA00023015"/>
    </source>
</evidence>
<feature type="compositionally biased region" description="Pro residues" evidence="6">
    <location>
        <begin position="143"/>
        <end position="157"/>
    </location>
</feature>
<proteinExistence type="predicted"/>
<evidence type="ECO:0000313" key="8">
    <source>
        <dbReference type="EMBL" id="KZT18127.1"/>
    </source>
</evidence>
<evidence type="ECO:0000256" key="5">
    <source>
        <dbReference type="ARBA" id="ARBA00023242"/>
    </source>
</evidence>
<reference evidence="8 9" key="1">
    <citation type="journal article" date="2016" name="Mol. Biol. Evol.">
        <title>Comparative Genomics of Early-Diverging Mushroom-Forming Fungi Provides Insights into the Origins of Lignocellulose Decay Capabilities.</title>
        <authorList>
            <person name="Nagy L.G."/>
            <person name="Riley R."/>
            <person name="Tritt A."/>
            <person name="Adam C."/>
            <person name="Daum C."/>
            <person name="Floudas D."/>
            <person name="Sun H."/>
            <person name="Yadav J.S."/>
            <person name="Pangilinan J."/>
            <person name="Larsson K.H."/>
            <person name="Matsuura K."/>
            <person name="Barry K."/>
            <person name="Labutti K."/>
            <person name="Kuo R."/>
            <person name="Ohm R.A."/>
            <person name="Bhattacharya S.S."/>
            <person name="Shirouzu T."/>
            <person name="Yoshinaga Y."/>
            <person name="Martin F.M."/>
            <person name="Grigoriev I.V."/>
            <person name="Hibbett D.S."/>
        </authorList>
    </citation>
    <scope>NUCLEOTIDE SEQUENCE [LARGE SCALE GENOMIC DNA]</scope>
    <source>
        <strain evidence="8 9">HHB14362 ss-1</strain>
    </source>
</reference>
<feature type="compositionally biased region" description="Polar residues" evidence="6">
    <location>
        <begin position="92"/>
        <end position="105"/>
    </location>
</feature>
<dbReference type="GO" id="GO:0000978">
    <property type="term" value="F:RNA polymerase II cis-regulatory region sequence-specific DNA binding"/>
    <property type="evidence" value="ECO:0007669"/>
    <property type="project" value="TreeGrafter"/>
</dbReference>
<dbReference type="PANTHER" id="PTHR15741:SF27">
    <property type="entry name" value="TRANSCRIPTION FACTOR AP-4"/>
    <property type="match status" value="1"/>
</dbReference>
<dbReference type="SUPFAM" id="SSF47459">
    <property type="entry name" value="HLH, helix-loop-helix DNA-binding domain"/>
    <property type="match status" value="1"/>
</dbReference>
<evidence type="ECO:0000256" key="6">
    <source>
        <dbReference type="SAM" id="MobiDB-lite"/>
    </source>
</evidence>
<keyword evidence="9" id="KW-1185">Reference proteome</keyword>
<dbReference type="PANTHER" id="PTHR15741">
    <property type="entry name" value="BASIC HELIX-LOOP-HELIX ZIP TRANSCRIPTION FACTOR"/>
    <property type="match status" value="1"/>
</dbReference>
<accession>A0A165MBE2</accession>
<dbReference type="GO" id="GO:0046983">
    <property type="term" value="F:protein dimerization activity"/>
    <property type="evidence" value="ECO:0007669"/>
    <property type="project" value="InterPro"/>
</dbReference>
<feature type="compositionally biased region" description="Low complexity" evidence="6">
    <location>
        <begin position="70"/>
        <end position="91"/>
    </location>
</feature>
<feature type="compositionally biased region" description="Polar residues" evidence="6">
    <location>
        <begin position="207"/>
        <end position="217"/>
    </location>
</feature>
<dbReference type="Pfam" id="PF00010">
    <property type="entry name" value="HLH"/>
    <property type="match status" value="1"/>
</dbReference>
<keyword evidence="2" id="KW-0805">Transcription regulation</keyword>
<gene>
    <name evidence="8" type="ORF">NEOLEDRAFT_1143796</name>
</gene>
<dbReference type="Proteomes" id="UP000076761">
    <property type="component" value="Unassembled WGS sequence"/>
</dbReference>
<keyword evidence="3" id="KW-0238">DNA-binding</keyword>